<accession>A0ABX6P791</accession>
<evidence type="ECO:0000256" key="1">
    <source>
        <dbReference type="SAM" id="MobiDB-lite"/>
    </source>
</evidence>
<proteinExistence type="predicted"/>
<dbReference type="InterPro" id="IPR035985">
    <property type="entry name" value="Ubiquitin-activating_enz"/>
</dbReference>
<dbReference type="SUPFAM" id="SSF69572">
    <property type="entry name" value="Activating enzymes of the ubiquitin-like proteins"/>
    <property type="match status" value="1"/>
</dbReference>
<sequence length="154" mass="17123">MNPNVRCELLGDDVAYADVADKLIDCDFIFLCADTMRARLVVNAIVNQHFVPAVQVGSKILPGKEGGKLEQFYSVVRHMRPGCGCLMCNGLISGYRLAIEEKSDEDWRAQNYGTESPNPSVIAERHRLQPCNPRLPDGLRGHRRQPSHGGLLHV</sequence>
<protein>
    <recommendedName>
        <fullName evidence="4">THIF-type NAD/FAD binding fold domain-containing protein</fullName>
    </recommendedName>
</protein>
<dbReference type="Proteomes" id="UP000500826">
    <property type="component" value="Chromosome"/>
</dbReference>
<organism evidence="2 3">
    <name type="scientific">Ramlibacter terrae</name>
    <dbReference type="NCBI Taxonomy" id="2732511"/>
    <lineage>
        <taxon>Bacteria</taxon>
        <taxon>Pseudomonadati</taxon>
        <taxon>Pseudomonadota</taxon>
        <taxon>Betaproteobacteria</taxon>
        <taxon>Burkholderiales</taxon>
        <taxon>Comamonadaceae</taxon>
        <taxon>Ramlibacter</taxon>
    </lineage>
</organism>
<keyword evidence="3" id="KW-1185">Reference proteome</keyword>
<reference evidence="2 3" key="1">
    <citation type="submission" date="2020-05" db="EMBL/GenBank/DDBJ databases">
        <title>Ramlibacter rhizophilus sp. nov., isolated from rhizosphere soil of national flower Mugunghwa from South Korea.</title>
        <authorList>
            <person name="Zheng-Fei Y."/>
            <person name="Huan T."/>
        </authorList>
    </citation>
    <scope>NUCLEOTIDE SEQUENCE [LARGE SCALE GENOMIC DNA]</scope>
    <source>
        <strain evidence="2 3">H242</strain>
    </source>
</reference>
<feature type="region of interest" description="Disordered" evidence="1">
    <location>
        <begin position="132"/>
        <end position="154"/>
    </location>
</feature>
<dbReference type="Gene3D" id="3.40.50.720">
    <property type="entry name" value="NAD(P)-binding Rossmann-like Domain"/>
    <property type="match status" value="1"/>
</dbReference>
<evidence type="ECO:0000313" key="3">
    <source>
        <dbReference type="Proteomes" id="UP000500826"/>
    </source>
</evidence>
<reference evidence="2 3" key="2">
    <citation type="submission" date="2020-05" db="EMBL/GenBank/DDBJ databases">
        <authorList>
            <person name="Khan S.A."/>
            <person name="Jeon C.O."/>
            <person name="Chun B.H."/>
        </authorList>
    </citation>
    <scope>NUCLEOTIDE SEQUENCE [LARGE SCALE GENOMIC DNA]</scope>
    <source>
        <strain evidence="2 3">H242</strain>
    </source>
</reference>
<dbReference type="EMBL" id="CP053418">
    <property type="protein sequence ID" value="QJW85938.1"/>
    <property type="molecule type" value="Genomic_DNA"/>
</dbReference>
<name>A0ABX6P791_9BURK</name>
<evidence type="ECO:0000313" key="2">
    <source>
        <dbReference type="EMBL" id="QJW85938.1"/>
    </source>
</evidence>
<gene>
    <name evidence="2" type="ORF">HK414_26415</name>
</gene>
<evidence type="ECO:0008006" key="4">
    <source>
        <dbReference type="Google" id="ProtNLM"/>
    </source>
</evidence>